<feature type="transmembrane region" description="Helical" evidence="1">
    <location>
        <begin position="22"/>
        <end position="39"/>
    </location>
</feature>
<proteinExistence type="predicted"/>
<sequence length="79" mass="8963">MTNANDVLDGGMPRRMQRASRMIVGQFRIILVGIARFSTGQSVLVVLRRTLTLDTDGRFRVSVCLLIQSGLPLWLKPYW</sequence>
<evidence type="ECO:0000313" key="3">
    <source>
        <dbReference type="Proteomes" id="UP000245783"/>
    </source>
</evidence>
<protein>
    <submittedName>
        <fullName evidence="2">Uncharacterized protein</fullName>
    </submittedName>
</protein>
<dbReference type="GeneID" id="37032963"/>
<dbReference type="Proteomes" id="UP000245783">
    <property type="component" value="Unassembled WGS sequence"/>
</dbReference>
<accession>A0A316W8F3</accession>
<keyword evidence="1" id="KW-1133">Transmembrane helix</keyword>
<keyword evidence="1" id="KW-0812">Transmembrane</keyword>
<evidence type="ECO:0000256" key="1">
    <source>
        <dbReference type="SAM" id="Phobius"/>
    </source>
</evidence>
<keyword evidence="1" id="KW-0472">Membrane</keyword>
<dbReference type="RefSeq" id="XP_025372191.1">
    <property type="nucleotide sequence ID" value="XM_025511093.1"/>
</dbReference>
<dbReference type="InParanoid" id="A0A316W8F3"/>
<organism evidence="2 3">
    <name type="scientific">Ceraceosorus guamensis</name>
    <dbReference type="NCBI Taxonomy" id="1522189"/>
    <lineage>
        <taxon>Eukaryota</taxon>
        <taxon>Fungi</taxon>
        <taxon>Dikarya</taxon>
        <taxon>Basidiomycota</taxon>
        <taxon>Ustilaginomycotina</taxon>
        <taxon>Exobasidiomycetes</taxon>
        <taxon>Ceraceosorales</taxon>
        <taxon>Ceraceosoraceae</taxon>
        <taxon>Ceraceosorus</taxon>
    </lineage>
</organism>
<evidence type="ECO:0000313" key="2">
    <source>
        <dbReference type="EMBL" id="PWN45031.1"/>
    </source>
</evidence>
<dbReference type="EMBL" id="KZ819357">
    <property type="protein sequence ID" value="PWN45031.1"/>
    <property type="molecule type" value="Genomic_DNA"/>
</dbReference>
<gene>
    <name evidence="2" type="ORF">IE81DRAFT_226346</name>
</gene>
<dbReference type="AlphaFoldDB" id="A0A316W8F3"/>
<keyword evidence="3" id="KW-1185">Reference proteome</keyword>
<reference evidence="2 3" key="1">
    <citation type="journal article" date="2018" name="Mol. Biol. Evol.">
        <title>Broad Genomic Sampling Reveals a Smut Pathogenic Ancestry of the Fungal Clade Ustilaginomycotina.</title>
        <authorList>
            <person name="Kijpornyongpan T."/>
            <person name="Mondo S.J."/>
            <person name="Barry K."/>
            <person name="Sandor L."/>
            <person name="Lee J."/>
            <person name="Lipzen A."/>
            <person name="Pangilinan J."/>
            <person name="LaButti K."/>
            <person name="Hainaut M."/>
            <person name="Henrissat B."/>
            <person name="Grigoriev I.V."/>
            <person name="Spatafora J.W."/>
            <person name="Aime M.C."/>
        </authorList>
    </citation>
    <scope>NUCLEOTIDE SEQUENCE [LARGE SCALE GENOMIC DNA]</scope>
    <source>
        <strain evidence="2 3">MCA 4658</strain>
    </source>
</reference>
<name>A0A316W8F3_9BASI</name>